<keyword evidence="5" id="KW-0614">Plasmid</keyword>
<dbReference type="Gene3D" id="3.40.50.150">
    <property type="entry name" value="Vaccinia Virus protein VP39"/>
    <property type="match status" value="1"/>
</dbReference>
<evidence type="ECO:0000256" key="1">
    <source>
        <dbReference type="ARBA" id="ARBA00022603"/>
    </source>
</evidence>
<dbReference type="SUPFAM" id="SSF53335">
    <property type="entry name" value="S-adenosyl-L-methionine-dependent methyltransferases"/>
    <property type="match status" value="1"/>
</dbReference>
<dbReference type="Pfam" id="PF05175">
    <property type="entry name" value="MTS"/>
    <property type="match status" value="1"/>
</dbReference>
<evidence type="ECO:0000259" key="4">
    <source>
        <dbReference type="Pfam" id="PF05175"/>
    </source>
</evidence>
<proteinExistence type="predicted"/>
<dbReference type="CDD" id="cd02440">
    <property type="entry name" value="AdoMet_MTases"/>
    <property type="match status" value="1"/>
</dbReference>
<dbReference type="InterPro" id="IPR021944">
    <property type="entry name" value="DUF3560"/>
</dbReference>
<keyword evidence="2" id="KW-0808">Transferase</keyword>
<name>A0A6G9HLN5_KLEPN</name>
<geneLocation type="plasmid" evidence="5">
    <name>pK204_KPC</name>
</geneLocation>
<evidence type="ECO:0000313" key="5">
    <source>
        <dbReference type="EMBL" id="QIQ11619.1"/>
    </source>
</evidence>
<dbReference type="EMBL" id="MK312245">
    <property type="protein sequence ID" value="QIQ11619.1"/>
    <property type="molecule type" value="Genomic_DNA"/>
</dbReference>
<keyword evidence="3" id="KW-0949">S-adenosyl-L-methionine</keyword>
<evidence type="ECO:0000256" key="3">
    <source>
        <dbReference type="ARBA" id="ARBA00022691"/>
    </source>
</evidence>
<dbReference type="GO" id="GO:0008757">
    <property type="term" value="F:S-adenosylmethionine-dependent methyltransferase activity"/>
    <property type="evidence" value="ECO:0007669"/>
    <property type="project" value="UniProtKB-ARBA"/>
</dbReference>
<dbReference type="InterPro" id="IPR002052">
    <property type="entry name" value="DNA_methylase_N6_adenine_CS"/>
</dbReference>
<dbReference type="GO" id="GO:0008170">
    <property type="term" value="F:N-methyltransferase activity"/>
    <property type="evidence" value="ECO:0007669"/>
    <property type="project" value="UniProtKB-ARBA"/>
</dbReference>
<dbReference type="InterPro" id="IPR029063">
    <property type="entry name" value="SAM-dependent_MTases_sf"/>
</dbReference>
<accession>A0A6G9HLN5</accession>
<dbReference type="InterPro" id="IPR007848">
    <property type="entry name" value="Small_mtfrase_dom"/>
</dbReference>
<dbReference type="GO" id="GO:0003676">
    <property type="term" value="F:nucleic acid binding"/>
    <property type="evidence" value="ECO:0007669"/>
    <property type="project" value="InterPro"/>
</dbReference>
<dbReference type="PRINTS" id="PR00507">
    <property type="entry name" value="N12N6MTFRASE"/>
</dbReference>
<keyword evidence="1" id="KW-0489">Methyltransferase</keyword>
<organism evidence="5">
    <name type="scientific">Klebsiella pneumoniae</name>
    <dbReference type="NCBI Taxonomy" id="573"/>
    <lineage>
        <taxon>Bacteria</taxon>
        <taxon>Pseudomonadati</taxon>
        <taxon>Pseudomonadota</taxon>
        <taxon>Gammaproteobacteria</taxon>
        <taxon>Enterobacterales</taxon>
        <taxon>Enterobacteriaceae</taxon>
        <taxon>Klebsiella/Raoultella group</taxon>
        <taxon>Klebsiella</taxon>
        <taxon>Klebsiella pneumoniae complex</taxon>
    </lineage>
</organism>
<dbReference type="AlphaFoldDB" id="A0A6G9HLN5"/>
<sequence length="624" mass="70773">MTLAAITMTAPEAASPVQMYRATYSPDDNKLRLYAASRLDPETYKKVHDAGFRWAPRQALFVAPAWTPGREDVLLSLAGEIEDEDSTLAERQEARAERFTGYSGKRASESAQALDEVERLAAMIPPGQPILVGHHSERRARRDAQRIENGMKRAVMLFERAEYWEERARSALLHAKYKERPDVRWRRIKKIEADLRKAEKTIAQSQKYLTMWRAESLDLNMAKLISSHDHISACFPLDTYPRPAEKSQYEGSRSLWSALDDDIITTEQAREIAIRCHERQIQHQQRWVNHYQNRLIYERAMLDESGGVVTRTQDFEPGGQVFSRGEWLTIIRVNKSNGAVSSVTTPNYSFLGYSGTMKVTPDRITDYKAPSAEEAAVASQAAKRPPVVNYPGEGFREMTKAQWAALPRDCKAVRSVEEAEDHGAYRYKSPGDDGDNDMHSQLRERIRLMRARLDNAAPVAEIRAESQLFVSPAPICDRLVTLAEISNRDHILEPSAGTGAILRAIRDTAPEAMCDAVEINSGLVRYLRENFNGVRVQCGDFMEWQPVQYYSRIIMNPPFSHGQDIRHILRAFSLLRPGGVLVAVCLNGPRQQEKLLPFSDVREELPRGTFAYTDVPTMIIRLRA</sequence>
<dbReference type="GO" id="GO:0032259">
    <property type="term" value="P:methylation"/>
    <property type="evidence" value="ECO:0007669"/>
    <property type="project" value="UniProtKB-KW"/>
</dbReference>
<feature type="domain" description="Methyltransferase small" evidence="4">
    <location>
        <begin position="487"/>
        <end position="586"/>
    </location>
</feature>
<dbReference type="PROSITE" id="PS00092">
    <property type="entry name" value="N6_MTASE"/>
    <property type="match status" value="1"/>
</dbReference>
<evidence type="ECO:0000256" key="2">
    <source>
        <dbReference type="ARBA" id="ARBA00022679"/>
    </source>
</evidence>
<protein>
    <submittedName>
        <fullName evidence="5">Putative plasmid protein</fullName>
    </submittedName>
</protein>
<reference evidence="5" key="1">
    <citation type="submission" date="2018-12" db="EMBL/GenBank/DDBJ databases">
        <authorList>
            <person name="Feng Y."/>
        </authorList>
    </citation>
    <scope>NUCLEOTIDE SEQUENCE</scope>
    <source>
        <strain evidence="5">K204</strain>
        <plasmid evidence="5">pK204_KPC</plasmid>
    </source>
</reference>
<dbReference type="Pfam" id="PF12083">
    <property type="entry name" value="DUF3560"/>
    <property type="match status" value="1"/>
</dbReference>